<evidence type="ECO:0000313" key="2">
    <source>
        <dbReference type="EMBL" id="SMX45159.1"/>
    </source>
</evidence>
<reference evidence="3" key="1">
    <citation type="submission" date="2017-05" db="EMBL/GenBank/DDBJ databases">
        <authorList>
            <person name="Rodrigo-Torres L."/>
            <person name="Arahal R. D."/>
            <person name="Lucena T."/>
        </authorList>
    </citation>
    <scope>NUCLEOTIDE SEQUENCE [LARGE SCALE GENOMIC DNA]</scope>
    <source>
        <strain evidence="3">CECT 8715</strain>
    </source>
</reference>
<protein>
    <submittedName>
        <fullName evidence="2">Uncharacterized protein</fullName>
    </submittedName>
</protein>
<accession>A0A238KQN4</accession>
<dbReference type="Gene3D" id="3.90.330.10">
    <property type="entry name" value="Nitrile hydratase alpha /Thiocyanate hydrolase gamma"/>
    <property type="match status" value="1"/>
</dbReference>
<keyword evidence="1" id="KW-0812">Transmembrane</keyword>
<dbReference type="GO" id="GO:0046914">
    <property type="term" value="F:transition metal ion binding"/>
    <property type="evidence" value="ECO:0007669"/>
    <property type="project" value="InterPro"/>
</dbReference>
<keyword evidence="1" id="KW-0472">Membrane</keyword>
<keyword evidence="3" id="KW-1185">Reference proteome</keyword>
<dbReference type="OrthoDB" id="7678600at2"/>
<feature type="transmembrane region" description="Helical" evidence="1">
    <location>
        <begin position="83"/>
        <end position="108"/>
    </location>
</feature>
<gene>
    <name evidence="2" type="ORF">RUA8715_02626</name>
</gene>
<dbReference type="RefSeq" id="WP_093964116.1">
    <property type="nucleotide sequence ID" value="NZ_FXYG01000003.1"/>
</dbReference>
<evidence type="ECO:0000313" key="3">
    <source>
        <dbReference type="Proteomes" id="UP000202485"/>
    </source>
</evidence>
<dbReference type="GO" id="GO:0003824">
    <property type="term" value="F:catalytic activity"/>
    <property type="evidence" value="ECO:0007669"/>
    <property type="project" value="InterPro"/>
</dbReference>
<sequence length="161" mass="16685">MAYHVNRELFANVVEAAVLDEEFRARLLDNPSSTMNSVGMCVPDYSIGEFNEVFRNRVDPLLAEAQRILQANMPLSVKNLPSFSCAACTVAAWTVAAIIVAVGAAGVATLTLTSAPVIALASFVGTSALAALVFIQSLGATIGGGILAVAKAICTWIGACP</sequence>
<dbReference type="SUPFAM" id="SSF56209">
    <property type="entry name" value="Nitrile hydratase alpha chain"/>
    <property type="match status" value="1"/>
</dbReference>
<dbReference type="InterPro" id="IPR036648">
    <property type="entry name" value="CN_Hdrase_a/SCN_Hdrase_g_sf"/>
</dbReference>
<proteinExistence type="predicted"/>
<dbReference type="Proteomes" id="UP000202485">
    <property type="component" value="Unassembled WGS sequence"/>
</dbReference>
<evidence type="ECO:0000256" key="1">
    <source>
        <dbReference type="SAM" id="Phobius"/>
    </source>
</evidence>
<dbReference type="AlphaFoldDB" id="A0A238KQN4"/>
<organism evidence="2 3">
    <name type="scientific">Ruegeria arenilitoris</name>
    <dbReference type="NCBI Taxonomy" id="1173585"/>
    <lineage>
        <taxon>Bacteria</taxon>
        <taxon>Pseudomonadati</taxon>
        <taxon>Pseudomonadota</taxon>
        <taxon>Alphaproteobacteria</taxon>
        <taxon>Rhodobacterales</taxon>
        <taxon>Roseobacteraceae</taxon>
        <taxon>Ruegeria</taxon>
    </lineage>
</organism>
<dbReference type="EMBL" id="FXYG01000003">
    <property type="protein sequence ID" value="SMX45159.1"/>
    <property type="molecule type" value="Genomic_DNA"/>
</dbReference>
<keyword evidence="1" id="KW-1133">Transmembrane helix</keyword>
<name>A0A238KQN4_9RHOB</name>